<accession>B7QMQ7</accession>
<dbReference type="Gene3D" id="1.10.150.440">
    <property type="match status" value="1"/>
</dbReference>
<dbReference type="VEuPathDB" id="VectorBase:ISCW023903"/>
<proteinExistence type="predicted"/>
<keyword evidence="4" id="KW-1185">Reference proteome</keyword>
<dbReference type="VEuPathDB" id="VectorBase:ISCP_017462"/>
<feature type="chain" id="PRO_5010827133" evidence="1">
    <location>
        <begin position="20"/>
        <end position="115"/>
    </location>
</feature>
<dbReference type="EMBL" id="ABJB010517402">
    <property type="status" value="NOT_ANNOTATED_CDS"/>
    <property type="molecule type" value="Genomic_DNA"/>
</dbReference>
<evidence type="ECO:0000313" key="2">
    <source>
        <dbReference type="EMBL" id="EEC20129.1"/>
    </source>
</evidence>
<evidence type="ECO:0000313" key="4">
    <source>
        <dbReference type="Proteomes" id="UP000001555"/>
    </source>
</evidence>
<dbReference type="HOGENOM" id="CLU_2111548_0_0_1"/>
<dbReference type="OrthoDB" id="10422938at2759"/>
<reference evidence="3" key="2">
    <citation type="submission" date="2020-05" db="UniProtKB">
        <authorList>
            <consortium name="EnsemblMetazoa"/>
        </authorList>
    </citation>
    <scope>IDENTIFICATION</scope>
    <source>
        <strain evidence="3">wikel</strain>
    </source>
</reference>
<organism>
    <name type="scientific">Ixodes scapularis</name>
    <name type="common">Black-legged tick</name>
    <name type="synonym">Deer tick</name>
    <dbReference type="NCBI Taxonomy" id="6945"/>
    <lineage>
        <taxon>Eukaryota</taxon>
        <taxon>Metazoa</taxon>
        <taxon>Ecdysozoa</taxon>
        <taxon>Arthropoda</taxon>
        <taxon>Chelicerata</taxon>
        <taxon>Arachnida</taxon>
        <taxon>Acari</taxon>
        <taxon>Parasitiformes</taxon>
        <taxon>Ixodida</taxon>
        <taxon>Ixodoidea</taxon>
        <taxon>Ixodidae</taxon>
        <taxon>Ixodinae</taxon>
        <taxon>Ixodes</taxon>
    </lineage>
</organism>
<evidence type="ECO:0000313" key="3">
    <source>
        <dbReference type="EnsemblMetazoa" id="ISCW023903-PA"/>
    </source>
</evidence>
<dbReference type="Proteomes" id="UP000001555">
    <property type="component" value="Unassembled WGS sequence"/>
</dbReference>
<feature type="signal peptide" evidence="1">
    <location>
        <begin position="1"/>
        <end position="19"/>
    </location>
</feature>
<dbReference type="EMBL" id="ABJB010919532">
    <property type="status" value="NOT_ANNOTATED_CDS"/>
    <property type="molecule type" value="Genomic_DNA"/>
</dbReference>
<dbReference type="AlphaFoldDB" id="B7QMQ7"/>
<name>B7QMQ7_IXOSC</name>
<dbReference type="EMBL" id="DS972524">
    <property type="protein sequence ID" value="EEC20129.1"/>
    <property type="molecule type" value="Genomic_DNA"/>
</dbReference>
<dbReference type="EnsemblMetazoa" id="ISCW023903-RA">
    <property type="protein sequence ID" value="ISCW023903-PA"/>
    <property type="gene ID" value="ISCW023903"/>
</dbReference>
<evidence type="ECO:0000256" key="1">
    <source>
        <dbReference type="SAM" id="SignalP"/>
    </source>
</evidence>
<dbReference type="VEuPathDB" id="VectorBase:ISCI023903"/>
<dbReference type="PaxDb" id="6945-B7QMQ7"/>
<protein>
    <submittedName>
        <fullName evidence="2 3">Hebreain, putative</fullName>
    </submittedName>
</protein>
<sequence>MNSLSVCLVLVLFVVATSARQSFLCSMDDKVLQQQLDCHRQFARVEMRRQLDRVNAELKCKDDLCSIRYLCRFANTEEALRQVFSWYQLSQFHQLVNRCIHGVQAARPGFGRWRG</sequence>
<gene>
    <name evidence="2" type="ORF">IscW_ISCW023903</name>
</gene>
<keyword evidence="1" id="KW-0732">Signal</keyword>
<dbReference type="EMBL" id="ABJB010410981">
    <property type="status" value="NOT_ANNOTATED_CDS"/>
    <property type="molecule type" value="Genomic_DNA"/>
</dbReference>
<dbReference type="InParanoid" id="B7QMQ7"/>
<reference evidence="2 4" key="1">
    <citation type="submission" date="2008-03" db="EMBL/GenBank/DDBJ databases">
        <title>Annotation of Ixodes scapularis.</title>
        <authorList>
            <consortium name="Ixodes scapularis Genome Project Consortium"/>
            <person name="Caler E."/>
            <person name="Hannick L.I."/>
            <person name="Bidwell S."/>
            <person name="Joardar V."/>
            <person name="Thiagarajan M."/>
            <person name="Amedeo P."/>
            <person name="Galinsky K.J."/>
            <person name="Schobel S."/>
            <person name="Inman J."/>
            <person name="Hostetler J."/>
            <person name="Miller J."/>
            <person name="Hammond M."/>
            <person name="Megy K."/>
            <person name="Lawson D."/>
            <person name="Kodira C."/>
            <person name="Sutton G."/>
            <person name="Meyer J."/>
            <person name="Hill C.A."/>
            <person name="Birren B."/>
            <person name="Nene V."/>
            <person name="Collins F."/>
            <person name="Alarcon-Chaidez F."/>
            <person name="Wikel S."/>
            <person name="Strausberg R."/>
        </authorList>
    </citation>
    <scope>NUCLEOTIDE SEQUENCE [LARGE SCALE GENOMIC DNA]</scope>
    <source>
        <strain evidence="4">Wikel</strain>
        <strain evidence="2">Wikel colony</strain>
    </source>
</reference>